<dbReference type="InterPro" id="IPR016181">
    <property type="entry name" value="Acyl_CoA_acyltransferase"/>
</dbReference>
<name>A0A7M2X4L2_9BACT</name>
<dbReference type="Pfam" id="PF00583">
    <property type="entry name" value="Acetyltransf_1"/>
    <property type="match status" value="1"/>
</dbReference>
<feature type="domain" description="N-acetyltransferase" evidence="1">
    <location>
        <begin position="19"/>
        <end position="174"/>
    </location>
</feature>
<organism evidence="2 3">
    <name type="scientific">Humisphaera borealis</name>
    <dbReference type="NCBI Taxonomy" id="2807512"/>
    <lineage>
        <taxon>Bacteria</taxon>
        <taxon>Pseudomonadati</taxon>
        <taxon>Planctomycetota</taxon>
        <taxon>Phycisphaerae</taxon>
        <taxon>Tepidisphaerales</taxon>
        <taxon>Tepidisphaeraceae</taxon>
        <taxon>Humisphaera</taxon>
    </lineage>
</organism>
<sequence length="208" mass="23180">MSFHTGTAASAWAVPSGVYRVKLATDDWELRRYWQLRQDVFCREQRLFTNTDLDENDSHAQPIVAVSYNAVMDDDVVGAVRIYEQSPGVWWGSRLAVAAEWRGVRSLAAGLIRCAVCTAHGYGCRTFLATVQLQNVPLFRRLHWSTLSEVEVCGKPHHLMQADLAHYPAERRREGHSGVVVTNLSATTRAISPASIGHSTICPFLEVS</sequence>
<proteinExistence type="predicted"/>
<dbReference type="NCBIfam" id="TIGR04045">
    <property type="entry name" value="MSMEG_0567_GNAT"/>
    <property type="match status" value="1"/>
</dbReference>
<dbReference type="PROSITE" id="PS51186">
    <property type="entry name" value="GNAT"/>
    <property type="match status" value="1"/>
</dbReference>
<dbReference type="Gene3D" id="3.40.630.30">
    <property type="match status" value="1"/>
</dbReference>
<dbReference type="InterPro" id="IPR000182">
    <property type="entry name" value="GNAT_dom"/>
</dbReference>
<keyword evidence="3" id="KW-1185">Reference proteome</keyword>
<protein>
    <submittedName>
        <fullName evidence="2">Histone acetyltransferase</fullName>
    </submittedName>
</protein>
<dbReference type="AlphaFoldDB" id="A0A7M2X4L2"/>
<dbReference type="Proteomes" id="UP000593765">
    <property type="component" value="Chromosome"/>
</dbReference>
<gene>
    <name evidence="2" type="ORF">IPV69_26395</name>
</gene>
<evidence type="ECO:0000313" key="2">
    <source>
        <dbReference type="EMBL" id="QOV92559.1"/>
    </source>
</evidence>
<dbReference type="InterPro" id="IPR024035">
    <property type="entry name" value="MSMEG_0567_GNAT"/>
</dbReference>
<dbReference type="SUPFAM" id="SSF55729">
    <property type="entry name" value="Acyl-CoA N-acyltransferases (Nat)"/>
    <property type="match status" value="1"/>
</dbReference>
<dbReference type="GO" id="GO:0016747">
    <property type="term" value="F:acyltransferase activity, transferring groups other than amino-acyl groups"/>
    <property type="evidence" value="ECO:0007669"/>
    <property type="project" value="InterPro"/>
</dbReference>
<reference evidence="2 3" key="1">
    <citation type="submission" date="2020-10" db="EMBL/GenBank/DDBJ databases">
        <title>Wide distribution of Phycisphaera-like planctomycetes from WD2101 soil group in peatlands and genome analysis of the first cultivated representative.</title>
        <authorList>
            <person name="Dedysh S.N."/>
            <person name="Beletsky A.V."/>
            <person name="Ivanova A."/>
            <person name="Kulichevskaya I.S."/>
            <person name="Suzina N.E."/>
            <person name="Philippov D.A."/>
            <person name="Rakitin A.L."/>
            <person name="Mardanov A.V."/>
            <person name="Ravin N.V."/>
        </authorList>
    </citation>
    <scope>NUCLEOTIDE SEQUENCE [LARGE SCALE GENOMIC DNA]</scope>
    <source>
        <strain evidence="2 3">M1803</strain>
    </source>
</reference>
<accession>A0A7M2X4L2</accession>
<dbReference type="EMBL" id="CP063458">
    <property type="protein sequence ID" value="QOV92559.1"/>
    <property type="molecule type" value="Genomic_DNA"/>
</dbReference>
<evidence type="ECO:0000259" key="1">
    <source>
        <dbReference type="PROSITE" id="PS51186"/>
    </source>
</evidence>
<dbReference type="KEGG" id="hbs:IPV69_26395"/>
<evidence type="ECO:0000313" key="3">
    <source>
        <dbReference type="Proteomes" id="UP000593765"/>
    </source>
</evidence>